<evidence type="ECO:0000256" key="4">
    <source>
        <dbReference type="ARBA" id="ARBA00005225"/>
    </source>
</evidence>
<dbReference type="CDD" id="cd24015">
    <property type="entry name" value="ASKHA_NBD_PanK-III"/>
    <property type="match status" value="1"/>
</dbReference>
<comment type="similarity">
    <text evidence="15">Belongs to the type III pantothenate kinase family.</text>
</comment>
<dbReference type="EMBL" id="FXUV02000032">
    <property type="protein sequence ID" value="SNB73505.1"/>
    <property type="molecule type" value="Genomic_DNA"/>
</dbReference>
<comment type="catalytic activity">
    <reaction evidence="14">
        <text>biotin + L-lysyl-[protein] + ATP = N(6)-biotinyl-L-lysyl-[protein] + AMP + diphosphate + H(+)</text>
        <dbReference type="Rhea" id="RHEA:11756"/>
        <dbReference type="Rhea" id="RHEA-COMP:9752"/>
        <dbReference type="Rhea" id="RHEA-COMP:10505"/>
        <dbReference type="ChEBI" id="CHEBI:15378"/>
        <dbReference type="ChEBI" id="CHEBI:29969"/>
        <dbReference type="ChEBI" id="CHEBI:30616"/>
        <dbReference type="ChEBI" id="CHEBI:33019"/>
        <dbReference type="ChEBI" id="CHEBI:57586"/>
        <dbReference type="ChEBI" id="CHEBI:83144"/>
        <dbReference type="ChEBI" id="CHEBI:456215"/>
        <dbReference type="EC" id="6.3.4.15"/>
    </reaction>
</comment>
<keyword evidence="7 15" id="KW-0808">Transferase</keyword>
<dbReference type="PANTHER" id="PTHR12835:SF5">
    <property type="entry name" value="BIOTIN--PROTEIN LIGASE"/>
    <property type="match status" value="1"/>
</dbReference>
<feature type="domain" description="BPL/LPL catalytic" evidence="16">
    <location>
        <begin position="55"/>
        <end position="243"/>
    </location>
</feature>
<keyword evidence="12 15" id="KW-0173">Coenzyme A biosynthesis</keyword>
<dbReference type="Pfam" id="PF03309">
    <property type="entry name" value="Pan_kinase"/>
    <property type="match status" value="1"/>
</dbReference>
<dbReference type="Pfam" id="PF03099">
    <property type="entry name" value="BPL_LplA_LipB"/>
    <property type="match status" value="1"/>
</dbReference>
<dbReference type="Pfam" id="PF02237">
    <property type="entry name" value="BPL_C"/>
    <property type="match status" value="1"/>
</dbReference>
<evidence type="ECO:0000256" key="1">
    <source>
        <dbReference type="ARBA" id="ARBA00001206"/>
    </source>
</evidence>
<evidence type="ECO:0000313" key="19">
    <source>
        <dbReference type="Proteomes" id="UP000215450"/>
    </source>
</evidence>
<keyword evidence="8 15" id="KW-0547">Nucleotide-binding</keyword>
<evidence type="ECO:0000313" key="17">
    <source>
        <dbReference type="EMBL" id="SMQ13233.1"/>
    </source>
</evidence>
<accession>A0A238HHK8</accession>
<evidence type="ECO:0000256" key="13">
    <source>
        <dbReference type="ARBA" id="ARBA00023267"/>
    </source>
</evidence>
<keyword evidence="5 15" id="KW-0963">Cytoplasm</keyword>
<evidence type="ECO:0000259" key="16">
    <source>
        <dbReference type="PROSITE" id="PS51733"/>
    </source>
</evidence>
<evidence type="ECO:0000256" key="3">
    <source>
        <dbReference type="ARBA" id="ARBA00004496"/>
    </source>
</evidence>
<dbReference type="STRING" id="1522312.GCA_900177895_01982"/>
<dbReference type="Gene3D" id="3.30.930.10">
    <property type="entry name" value="Bira Bifunctional Protein, Domain 2"/>
    <property type="match status" value="1"/>
</dbReference>
<dbReference type="InterPro" id="IPR045864">
    <property type="entry name" value="aa-tRNA-synth_II/BPL/LPL"/>
</dbReference>
<dbReference type="GO" id="GO:0005737">
    <property type="term" value="C:cytoplasm"/>
    <property type="evidence" value="ECO:0007669"/>
    <property type="project" value="UniProtKB-SubCell"/>
</dbReference>
<dbReference type="GO" id="GO:0004077">
    <property type="term" value="F:biotin--[biotin carboxyl-carrier protein] ligase activity"/>
    <property type="evidence" value="ECO:0007669"/>
    <property type="project" value="UniProtKB-EC"/>
</dbReference>
<dbReference type="SMR" id="A0A238HHK8"/>
<dbReference type="HAMAP" id="MF_01274">
    <property type="entry name" value="Pantothen_kinase_3"/>
    <property type="match status" value="1"/>
</dbReference>
<dbReference type="NCBIfam" id="TIGR00121">
    <property type="entry name" value="birA_ligase"/>
    <property type="match status" value="1"/>
</dbReference>
<name>A0A238HHK8_9NEIS</name>
<keyword evidence="10 15" id="KW-0067">ATP-binding</keyword>
<evidence type="ECO:0000256" key="10">
    <source>
        <dbReference type="ARBA" id="ARBA00022840"/>
    </source>
</evidence>
<dbReference type="InterPro" id="IPR043129">
    <property type="entry name" value="ATPase_NBD"/>
</dbReference>
<dbReference type="NCBIfam" id="TIGR00671">
    <property type="entry name" value="baf"/>
    <property type="match status" value="1"/>
</dbReference>
<organism evidence="17">
    <name type="scientific">Kingella negevensis</name>
    <dbReference type="NCBI Taxonomy" id="1522312"/>
    <lineage>
        <taxon>Bacteria</taxon>
        <taxon>Pseudomonadati</taxon>
        <taxon>Pseudomonadota</taxon>
        <taxon>Betaproteobacteria</taxon>
        <taxon>Neisseriales</taxon>
        <taxon>Neisseriaceae</taxon>
        <taxon>Kingella</taxon>
    </lineage>
</organism>
<feature type="binding site" evidence="15">
    <location>
        <position position="437"/>
    </location>
    <ligand>
        <name>ATP</name>
        <dbReference type="ChEBI" id="CHEBI:30616"/>
    </ligand>
</feature>
<comment type="caution">
    <text evidence="15">Lacks conserved residue(s) required for the propagation of feature annotation.</text>
</comment>
<comment type="catalytic activity">
    <reaction evidence="1 15">
        <text>(R)-pantothenate + ATP = (R)-4'-phosphopantothenate + ADP + H(+)</text>
        <dbReference type="Rhea" id="RHEA:16373"/>
        <dbReference type="ChEBI" id="CHEBI:10986"/>
        <dbReference type="ChEBI" id="CHEBI:15378"/>
        <dbReference type="ChEBI" id="CHEBI:29032"/>
        <dbReference type="ChEBI" id="CHEBI:30616"/>
        <dbReference type="ChEBI" id="CHEBI:456216"/>
        <dbReference type="EC" id="2.7.1.33"/>
    </reaction>
</comment>
<evidence type="ECO:0000313" key="18">
    <source>
        <dbReference type="EMBL" id="SNB73505.1"/>
    </source>
</evidence>
<dbReference type="PANTHER" id="PTHR12835">
    <property type="entry name" value="BIOTIN PROTEIN LIGASE"/>
    <property type="match status" value="1"/>
</dbReference>
<dbReference type="PROSITE" id="PS51733">
    <property type="entry name" value="BPL_LPL_CATALYTIC"/>
    <property type="match status" value="1"/>
</dbReference>
<dbReference type="CDD" id="cd16442">
    <property type="entry name" value="BPL"/>
    <property type="match status" value="1"/>
</dbReference>
<evidence type="ECO:0000256" key="12">
    <source>
        <dbReference type="ARBA" id="ARBA00022993"/>
    </source>
</evidence>
<keyword evidence="11 15" id="KW-0630">Potassium</keyword>
<evidence type="ECO:0000256" key="7">
    <source>
        <dbReference type="ARBA" id="ARBA00022679"/>
    </source>
</evidence>
<feature type="binding site" evidence="15">
    <location>
        <position position="487"/>
    </location>
    <ligand>
        <name>substrate</name>
    </ligand>
</feature>
<sequence length="562" mass="62620">MSFQPLLATLADTQPHHITELAKQLGCLPQQLNMIWQQVPNHLRPLLRQRDGYWQLSRPIAMLPENHSQPNFTLDVQPETESTNTLLAERIHSGKSSHRHIIVAHSQTQGRGRQGRKWQNNLGECLMFSLGWTFDKPQAELLALAPVTALACQQALQALGCPAQIKWPNDLVIGLDKLGGILIESIRKDGKTHAIIGIGINFMQPETQKNITSFQAAATQKHNISTLFGQIIEKLDTVLTQFAEQGFAPFQAAYEAVHRDQHQTVSLLRDNQVICNGRILGISPTGALRLQTAQGEQEIISGEISLRRPEQLSGSLKKYLLLDGGNSRLKWAWVENATINHISHAPYRDLTRLQQEWEEHGTLDTQIIGSAVCGDIKKELVQSRLPYPIEWLTSMPQALGMINHYRNPAEHGADRWFNALGSRKFSQNASVIVSCGTAVTVDAVTADKHYLGGTIMPGFHLMRESLLQRTAQLQRPEGQYYAFPTTTANAISTGMLDAVCGSIMLMHTRLKERCQTPVDIILTGGGANKILEVLPHDFTLTNTVKIIDNLVIYGLINWIKNK</sequence>
<dbReference type="GO" id="GO:0004594">
    <property type="term" value="F:pantothenate kinase activity"/>
    <property type="evidence" value="ECO:0007669"/>
    <property type="project" value="UniProtKB-UniRule"/>
</dbReference>
<evidence type="ECO:0000256" key="6">
    <source>
        <dbReference type="ARBA" id="ARBA00022598"/>
    </source>
</evidence>
<dbReference type="InterPro" id="IPR003142">
    <property type="entry name" value="BPL_C"/>
</dbReference>
<evidence type="ECO:0000256" key="9">
    <source>
        <dbReference type="ARBA" id="ARBA00022777"/>
    </source>
</evidence>
<gene>
    <name evidence="17" type="primary">birA</name>
    <name evidence="15" type="synonym">coaX</name>
    <name evidence="18" type="ORF">KEBURONENSIS_00292</name>
    <name evidence="17" type="ORF">KEBURONENSIS_00461</name>
</gene>
<dbReference type="RefSeq" id="WP_095063221.1">
    <property type="nucleotide sequence ID" value="NZ_FXUV02000032.1"/>
</dbReference>
<dbReference type="SUPFAM" id="SSF55681">
    <property type="entry name" value="Class II aaRS and biotin synthetases"/>
    <property type="match status" value="1"/>
</dbReference>
<evidence type="ECO:0000256" key="14">
    <source>
        <dbReference type="ARBA" id="ARBA00047846"/>
    </source>
</evidence>
<evidence type="ECO:0000256" key="2">
    <source>
        <dbReference type="ARBA" id="ARBA00001958"/>
    </source>
</evidence>
<dbReference type="OrthoDB" id="9807064at2"/>
<evidence type="ECO:0000256" key="11">
    <source>
        <dbReference type="ARBA" id="ARBA00022958"/>
    </source>
</evidence>
<feature type="binding site" evidence="15">
    <location>
        <begin position="323"/>
        <end position="330"/>
    </location>
    <ligand>
        <name>ATP</name>
        <dbReference type="ChEBI" id="CHEBI:30616"/>
    </ligand>
</feature>
<dbReference type="EMBL" id="FXUV01000052">
    <property type="protein sequence ID" value="SMQ13233.1"/>
    <property type="molecule type" value="Genomic_DNA"/>
</dbReference>
<dbReference type="InterPro" id="IPR004619">
    <property type="entry name" value="Type_III_PanK"/>
</dbReference>
<dbReference type="Gene3D" id="3.30.420.40">
    <property type="match status" value="2"/>
</dbReference>
<dbReference type="Gene3D" id="2.30.30.100">
    <property type="match status" value="1"/>
</dbReference>
<comment type="function">
    <text evidence="15">Catalyzes the phosphorylation of pantothenate (Pan), the first step in CoA biosynthesis.</text>
</comment>
<evidence type="ECO:0000256" key="15">
    <source>
        <dbReference type="HAMAP-Rule" id="MF_01274"/>
    </source>
</evidence>
<feature type="binding site" evidence="15">
    <location>
        <begin position="412"/>
        <end position="415"/>
    </location>
    <ligand>
        <name>substrate</name>
    </ligand>
</feature>
<protein>
    <recommendedName>
        <fullName evidence="15">Type III pantothenate kinase</fullName>
        <ecNumber evidence="15">2.7.1.33</ecNumber>
    </recommendedName>
    <alternativeName>
        <fullName evidence="15">PanK-III</fullName>
    </alternativeName>
    <alternativeName>
        <fullName evidence="15">Pantothenic acid kinase</fullName>
    </alternativeName>
</protein>
<dbReference type="UniPathway" id="UPA00241">
    <property type="reaction ID" value="UER00352"/>
</dbReference>
<dbReference type="InterPro" id="IPR004408">
    <property type="entry name" value="Biotin_CoA_COase_ligase"/>
</dbReference>
<dbReference type="InterPro" id="IPR008988">
    <property type="entry name" value="Transcriptional_repressor_C"/>
</dbReference>
<comment type="subcellular location">
    <subcellularLocation>
        <location evidence="3 15">Cytoplasm</location>
    </subcellularLocation>
</comment>
<comment type="pathway">
    <text evidence="4 15">Cofactor biosynthesis; coenzyme A biosynthesis; CoA from (R)-pantothenate: step 1/5.</text>
</comment>
<keyword evidence="6 17" id="KW-0436">Ligase</keyword>
<dbReference type="SUPFAM" id="SSF50037">
    <property type="entry name" value="C-terminal domain of transcriptional repressors"/>
    <property type="match status" value="1"/>
</dbReference>
<feature type="binding site" evidence="15">
    <location>
        <position position="405"/>
    </location>
    <ligand>
        <name>substrate</name>
    </ligand>
</feature>
<reference evidence="18 19" key="2">
    <citation type="submission" date="2017-06" db="EMBL/GenBank/DDBJ databases">
        <authorList>
            <person name="Kim H.J."/>
            <person name="Triplett B.A."/>
        </authorList>
    </citation>
    <scope>NUCLEOTIDE SEQUENCE [LARGE SCALE GENOMIC DNA]</scope>
    <source>
        <strain evidence="18">Kingella_eburonensis</strain>
    </source>
</reference>
<keyword evidence="19" id="KW-1185">Reference proteome</keyword>
<dbReference type="AlphaFoldDB" id="A0A238HHK8"/>
<comment type="cofactor">
    <cofactor evidence="2">
        <name>K(+)</name>
        <dbReference type="ChEBI" id="CHEBI:29103"/>
    </cofactor>
</comment>
<evidence type="ECO:0000256" key="8">
    <source>
        <dbReference type="ARBA" id="ARBA00022741"/>
    </source>
</evidence>
<evidence type="ECO:0000256" key="5">
    <source>
        <dbReference type="ARBA" id="ARBA00022490"/>
    </source>
</evidence>
<comment type="subunit">
    <text evidence="15">Homodimer.</text>
</comment>
<proteinExistence type="inferred from homology"/>
<reference evidence="17" key="1">
    <citation type="submission" date="2017-05" db="EMBL/GenBank/DDBJ databases">
        <authorList>
            <person name="Song R."/>
            <person name="Chenine A.L."/>
            <person name="Ruprecht R.M."/>
        </authorList>
    </citation>
    <scope>NUCLEOTIDE SEQUENCE</scope>
    <source>
        <strain evidence="17">Kingella_eburonensis</strain>
    </source>
</reference>
<feature type="active site" description="Proton acceptor" evidence="15">
    <location>
        <position position="414"/>
    </location>
</feature>
<keyword evidence="13" id="KW-0092">Biotin</keyword>
<dbReference type="InterPro" id="IPR004143">
    <property type="entry name" value="BPL_LPL_catalytic"/>
</dbReference>
<dbReference type="GO" id="GO:0005524">
    <property type="term" value="F:ATP binding"/>
    <property type="evidence" value="ECO:0007669"/>
    <property type="project" value="UniProtKB-UniRule"/>
</dbReference>
<comment type="cofactor">
    <cofactor evidence="15">
        <name>NH4(+)</name>
        <dbReference type="ChEBI" id="CHEBI:28938"/>
    </cofactor>
    <cofactor evidence="15">
        <name>K(+)</name>
        <dbReference type="ChEBI" id="CHEBI:29103"/>
    </cofactor>
    <text evidence="15">A monovalent cation. Ammonium or potassium.</text>
</comment>
<dbReference type="SUPFAM" id="SSF53067">
    <property type="entry name" value="Actin-like ATPase domain"/>
    <property type="match status" value="2"/>
</dbReference>
<dbReference type="GO" id="GO:0015937">
    <property type="term" value="P:coenzyme A biosynthetic process"/>
    <property type="evidence" value="ECO:0007669"/>
    <property type="project" value="UniProtKB-UniRule"/>
</dbReference>
<dbReference type="Proteomes" id="UP000215450">
    <property type="component" value="Unassembled WGS sequence"/>
</dbReference>
<dbReference type="EC" id="2.7.1.33" evidence="15"/>
<keyword evidence="9 15" id="KW-0418">Kinase</keyword>